<dbReference type="AlphaFoldDB" id="D3PUJ6"/>
<dbReference type="STRING" id="446470.Snas_3343"/>
<name>D3PUJ6_STANL</name>
<proteinExistence type="predicted"/>
<dbReference type="Proteomes" id="UP000000844">
    <property type="component" value="Chromosome"/>
</dbReference>
<protein>
    <submittedName>
        <fullName evidence="1">Uncharacterized protein</fullName>
    </submittedName>
</protein>
<dbReference type="KEGG" id="sna:Snas_3343"/>
<dbReference type="EMBL" id="CP001778">
    <property type="protein sequence ID" value="ADD43009.1"/>
    <property type="molecule type" value="Genomic_DNA"/>
</dbReference>
<keyword evidence="2" id="KW-1185">Reference proteome</keyword>
<evidence type="ECO:0000313" key="2">
    <source>
        <dbReference type="Proteomes" id="UP000000844"/>
    </source>
</evidence>
<gene>
    <name evidence="1" type="ordered locus">Snas_3343</name>
</gene>
<organism evidence="1 2">
    <name type="scientific">Stackebrandtia nassauensis (strain DSM 44728 / CIP 108903 / NRRL B-16338 / NBRC 102104 / LLR-40K-21)</name>
    <dbReference type="NCBI Taxonomy" id="446470"/>
    <lineage>
        <taxon>Bacteria</taxon>
        <taxon>Bacillati</taxon>
        <taxon>Actinomycetota</taxon>
        <taxon>Actinomycetes</taxon>
        <taxon>Glycomycetales</taxon>
        <taxon>Glycomycetaceae</taxon>
        <taxon>Stackebrandtia</taxon>
    </lineage>
</organism>
<accession>D3PUJ6</accession>
<sequence length="60" mass="6711">MIREKLGEDIPPTGLHCVLTKFDDRGFGHDPRFAGPVTSGQWQLCLCSQVFCRMIVGCDK</sequence>
<evidence type="ECO:0000313" key="1">
    <source>
        <dbReference type="EMBL" id="ADD43009.1"/>
    </source>
</evidence>
<reference evidence="1 2" key="1">
    <citation type="journal article" date="2009" name="Stand. Genomic Sci.">
        <title>Complete genome sequence of Stackebrandtia nassauensis type strain (LLR-40K-21).</title>
        <authorList>
            <person name="Munk C."/>
            <person name="Lapidus A."/>
            <person name="Copeland A."/>
            <person name="Jando M."/>
            <person name="Mayilraj S."/>
            <person name="Glavina Del Rio T."/>
            <person name="Nolan M."/>
            <person name="Chen F."/>
            <person name="Lucas S."/>
            <person name="Tice H."/>
            <person name="Cheng J.F."/>
            <person name="Han C."/>
            <person name="Detter J.C."/>
            <person name="Bruce D."/>
            <person name="Goodwin L."/>
            <person name="Chain P."/>
            <person name="Pitluck S."/>
            <person name="Goker M."/>
            <person name="Ovchinikova G."/>
            <person name="Pati A."/>
            <person name="Ivanova N."/>
            <person name="Mavromatis K."/>
            <person name="Chen A."/>
            <person name="Palaniappan K."/>
            <person name="Land M."/>
            <person name="Hauser L."/>
            <person name="Chang Y.J."/>
            <person name="Jeffries C.D."/>
            <person name="Bristow J."/>
            <person name="Eisen J.A."/>
            <person name="Markowitz V."/>
            <person name="Hugenholtz P."/>
            <person name="Kyrpides N.C."/>
            <person name="Klenk H.P."/>
        </authorList>
    </citation>
    <scope>NUCLEOTIDE SEQUENCE [LARGE SCALE GENOMIC DNA]</scope>
    <source>
        <strain evidence="2">DSM 44728 / CIP 108903 / NRRL B-16338 / NBRC 102104 / LLR-40K-21</strain>
    </source>
</reference>
<dbReference type="HOGENOM" id="CLU_2939556_0_0_11"/>